<dbReference type="RefSeq" id="WP_065135486.1">
    <property type="nucleotide sequence ID" value="NZ_MAEM01000380.1"/>
</dbReference>
<dbReference type="AlphaFoldDB" id="A0A1A6BCR7"/>
<comment type="caution">
    <text evidence="2">The sequence shown here is derived from an EMBL/GenBank/DDBJ whole genome shotgun (WGS) entry which is preliminary data.</text>
</comment>
<name>A0A1A6BCR7_MYCGO</name>
<evidence type="ECO:0000313" key="2">
    <source>
        <dbReference type="EMBL" id="OBS00167.1"/>
    </source>
</evidence>
<dbReference type="Proteomes" id="UP000093757">
    <property type="component" value="Unassembled WGS sequence"/>
</dbReference>
<accession>A0A1A6BCR7</accession>
<feature type="transmembrane region" description="Helical" evidence="1">
    <location>
        <begin position="97"/>
        <end position="119"/>
    </location>
</feature>
<evidence type="ECO:0000256" key="1">
    <source>
        <dbReference type="SAM" id="Phobius"/>
    </source>
</evidence>
<keyword evidence="1" id="KW-0812">Transmembrane</keyword>
<proteinExistence type="predicted"/>
<dbReference type="OrthoDB" id="4762032at2"/>
<reference evidence="2 3" key="1">
    <citation type="submission" date="2016-06" db="EMBL/GenBank/DDBJ databases">
        <authorList>
            <person name="Kjaerup R.B."/>
            <person name="Dalgaard T.S."/>
            <person name="Juul-Madsen H.R."/>
        </authorList>
    </citation>
    <scope>NUCLEOTIDE SEQUENCE [LARGE SCALE GENOMIC DNA]</scope>
    <source>
        <strain evidence="2 3">1245752.6</strain>
    </source>
</reference>
<protein>
    <recommendedName>
        <fullName evidence="4">Anti-sigma factor</fullName>
    </recommendedName>
</protein>
<dbReference type="EMBL" id="MAEM01000380">
    <property type="protein sequence ID" value="OBS00167.1"/>
    <property type="molecule type" value="Genomic_DNA"/>
</dbReference>
<gene>
    <name evidence="2" type="ORF">A9W98_26350</name>
</gene>
<evidence type="ECO:0000313" key="3">
    <source>
        <dbReference type="Proteomes" id="UP000093757"/>
    </source>
</evidence>
<keyword evidence="1" id="KW-0472">Membrane</keyword>
<keyword evidence="1" id="KW-1133">Transmembrane helix</keyword>
<organism evidence="2 3">
    <name type="scientific">Mycobacterium gordonae</name>
    <dbReference type="NCBI Taxonomy" id="1778"/>
    <lineage>
        <taxon>Bacteria</taxon>
        <taxon>Bacillati</taxon>
        <taxon>Actinomycetota</taxon>
        <taxon>Actinomycetes</taxon>
        <taxon>Mycobacteriales</taxon>
        <taxon>Mycobacteriaceae</taxon>
        <taxon>Mycobacterium</taxon>
    </lineage>
</organism>
<sequence length="236" mass="23973">MNAAEEADPPLTVEVLADLQAGLLDDETATRVRRRIRSDPQAAAALQALHQVRCDVAAADAAPAPETPPEVVTRVAASLQASGAAHAARPPLRPARVLAGVAGVVAVLAAIGIGTMSLLNEPESTPSAPVTANHITVSTPVPVIPLSDAEIRDLTHRPPDFGALGNASQRASCLGGLGYPASEPVLGARPVEVNARPGVLLVMRGDTPDTLVAYAVAQNCSAADTGLLATTAIPRA</sequence>
<evidence type="ECO:0008006" key="4">
    <source>
        <dbReference type="Google" id="ProtNLM"/>
    </source>
</evidence>